<dbReference type="InterPro" id="IPR000014">
    <property type="entry name" value="PAS"/>
</dbReference>
<dbReference type="Gene3D" id="3.20.20.450">
    <property type="entry name" value="EAL domain"/>
    <property type="match status" value="1"/>
</dbReference>
<evidence type="ECO:0000259" key="5">
    <source>
        <dbReference type="PROSITE" id="PS50883"/>
    </source>
</evidence>
<feature type="domain" description="PAC" evidence="4">
    <location>
        <begin position="428"/>
        <end position="481"/>
    </location>
</feature>
<dbReference type="PROSITE" id="PS50883">
    <property type="entry name" value="EAL"/>
    <property type="match status" value="1"/>
</dbReference>
<proteinExistence type="predicted"/>
<dbReference type="Pfam" id="PF13426">
    <property type="entry name" value="PAS_9"/>
    <property type="match status" value="1"/>
</dbReference>
<dbReference type="SMART" id="SM00052">
    <property type="entry name" value="EAL"/>
    <property type="match status" value="1"/>
</dbReference>
<dbReference type="InterPro" id="IPR043128">
    <property type="entry name" value="Rev_trsase/Diguanyl_cyclase"/>
</dbReference>
<sequence length="1042" mass="116064">MTRLIRYLIGTLVLALCAGMAVAADTKPITLGVFALRPKPIIEAAWRPFADYLGSGLGGREVRLRVLDQAEMQAALRAHELDLVLTNPAHFIALRTENELSGAIATQVNLDYGRPVSTYGGVIVARADNPAIRRLADLKGKVVATSSANFLATYAAQALELKAAGIDPETLRLKPLDQEQDSAVFAVIAREADAAFIRTGLLEQLIREGHPEVSSLRVINRQSPPDYPYVTSTRLYPEWPLVALPHVDQSVVRKIGALALLLPAEHPAAQAAAIQGFTVAADYSDVETLLRELRLPPFEAAPVFTWDDVWTRYRLKLLAVALAAAALIVLLLRLLWAHMRMKTLATALEFEHQHLGNVVEATRAGSWEWDIGSGERRVDRRWAEMLGLGGEERLTLNLDRWRTLVHPDDLARVETALVGHLNGETSYYEQDLRLRHQAGHWVWVHDRALVLRHNDAGRPELVVGAQIDISGRKRNEEKLRLAANVFSSSYEAIVVTDADNRIIDVNPAFVRITGYTREEALGQTPSLLRSGRHDTDFYSKMWAALTETDHWQGEIWNRRKSGEEYAEILSISRVKDDSGMLSHYVAVFVDISRLKRHEEELNRIAHFDPLTGAPNRRLLDERLRQAIARARRSDRPLAVCVLDLDEFKPINDRYGHEIGDRVLVTTVQRLSTMLRGTDTVARLGGDEFVLLLEDVANTKVLERILLAVSAPIQIGTETVSVSVSIGATLFPEDDADSDTLLRHADQAMYRAKQQGRNCIQMFDPDIEVELVNRRQRHARLDQALQAREFILHYQPQVDMATGDIVGTEALIRWLHPEEGLLPPASFLPYIEGTTLESALGEWVIGTALSQIQAWAHAGHPLSASVNIGANHLLQPDFPERLEQLLARHPEVPPNRLELEILESTAIDDMETALEALRTCRALGVRLALDDFGTGYASLKYFRQLPVDRLKIDRSFVLDMLDDAEDRAIVQSVIQLAEAFGREVIAEGVETPEHAAALRALGCRLGQGYGIARPMPAEHIVGWLSWYAGHDNRTESSAEPSVA</sequence>
<dbReference type="CDD" id="cd01949">
    <property type="entry name" value="GGDEF"/>
    <property type="match status" value="1"/>
</dbReference>
<feature type="signal peptide" evidence="2">
    <location>
        <begin position="1"/>
        <end position="23"/>
    </location>
</feature>
<dbReference type="Gene3D" id="3.30.70.270">
    <property type="match status" value="1"/>
</dbReference>
<feature type="chain" id="PRO_5015354032" evidence="2">
    <location>
        <begin position="24"/>
        <end position="1042"/>
    </location>
</feature>
<evidence type="ECO:0000256" key="2">
    <source>
        <dbReference type="SAM" id="SignalP"/>
    </source>
</evidence>
<dbReference type="SMART" id="SM00086">
    <property type="entry name" value="PAC"/>
    <property type="match status" value="2"/>
</dbReference>
<dbReference type="PROSITE" id="PS50112">
    <property type="entry name" value="PAS"/>
    <property type="match status" value="1"/>
</dbReference>
<dbReference type="PANTHER" id="PTHR44757">
    <property type="entry name" value="DIGUANYLATE CYCLASE DGCP"/>
    <property type="match status" value="1"/>
</dbReference>
<reference evidence="7 8" key="1">
    <citation type="submission" date="2018-03" db="EMBL/GenBank/DDBJ databases">
        <title>Complete genome sequence of Thauera aromatica, a model organism for studying aromatic compound degradation under denitrifying conditions.</title>
        <authorList>
            <person name="Lo H.-Y."/>
            <person name="Goris T."/>
            <person name="Boll M."/>
            <person name="Mueller J.A."/>
        </authorList>
    </citation>
    <scope>NUCLEOTIDE SEQUENCE [LARGE SCALE GENOMIC DNA]</scope>
    <source>
        <strain evidence="7 8">K172</strain>
    </source>
</reference>
<dbReference type="KEGG" id="tak:Tharo_1339"/>
<dbReference type="PANTHER" id="PTHR44757:SF2">
    <property type="entry name" value="BIOFILM ARCHITECTURE MAINTENANCE PROTEIN MBAA"/>
    <property type="match status" value="1"/>
</dbReference>
<evidence type="ECO:0000259" key="6">
    <source>
        <dbReference type="PROSITE" id="PS50887"/>
    </source>
</evidence>
<dbReference type="Pfam" id="PF00563">
    <property type="entry name" value="EAL"/>
    <property type="match status" value="1"/>
</dbReference>
<dbReference type="InterPro" id="IPR000700">
    <property type="entry name" value="PAS-assoc_C"/>
</dbReference>
<feature type="transmembrane region" description="Helical" evidence="1">
    <location>
        <begin position="317"/>
        <end position="336"/>
    </location>
</feature>
<dbReference type="InterPro" id="IPR029787">
    <property type="entry name" value="Nucleotide_cyclase"/>
</dbReference>
<dbReference type="AlphaFoldDB" id="A0A2R4BLR5"/>
<keyword evidence="1" id="KW-1133">Transmembrane helix</keyword>
<dbReference type="EMBL" id="CP028339">
    <property type="protein sequence ID" value="AVR88267.1"/>
    <property type="molecule type" value="Genomic_DNA"/>
</dbReference>
<dbReference type="Proteomes" id="UP000241885">
    <property type="component" value="Chromosome"/>
</dbReference>
<accession>A0A2R4BLR5</accession>
<evidence type="ECO:0000313" key="7">
    <source>
        <dbReference type="EMBL" id="AVR88267.1"/>
    </source>
</evidence>
<feature type="domain" description="EAL" evidence="5">
    <location>
        <begin position="773"/>
        <end position="1027"/>
    </location>
</feature>
<dbReference type="InterPro" id="IPR035965">
    <property type="entry name" value="PAS-like_dom_sf"/>
</dbReference>
<dbReference type="NCBIfam" id="TIGR00229">
    <property type="entry name" value="sensory_box"/>
    <property type="match status" value="2"/>
</dbReference>
<dbReference type="SMART" id="SM00267">
    <property type="entry name" value="GGDEF"/>
    <property type="match status" value="1"/>
</dbReference>
<evidence type="ECO:0000259" key="4">
    <source>
        <dbReference type="PROSITE" id="PS50113"/>
    </source>
</evidence>
<gene>
    <name evidence="7" type="ORF">Tharo_1339</name>
</gene>
<dbReference type="SUPFAM" id="SSF55785">
    <property type="entry name" value="PYP-like sensor domain (PAS domain)"/>
    <property type="match status" value="2"/>
</dbReference>
<feature type="domain" description="GGDEF" evidence="6">
    <location>
        <begin position="635"/>
        <end position="764"/>
    </location>
</feature>
<dbReference type="Pfam" id="PF12974">
    <property type="entry name" value="Phosphonate-bd"/>
    <property type="match status" value="1"/>
</dbReference>
<dbReference type="FunFam" id="3.30.70.270:FF:000001">
    <property type="entry name" value="Diguanylate cyclase domain protein"/>
    <property type="match status" value="1"/>
</dbReference>
<protein>
    <submittedName>
        <fullName evidence="7">Diguanylate cyclase</fullName>
    </submittedName>
</protein>
<dbReference type="Gene3D" id="3.40.190.10">
    <property type="entry name" value="Periplasmic binding protein-like II"/>
    <property type="match status" value="2"/>
</dbReference>
<dbReference type="CDD" id="cd00130">
    <property type="entry name" value="PAS"/>
    <property type="match status" value="2"/>
</dbReference>
<organism evidence="7 8">
    <name type="scientific">Thauera aromatica K172</name>
    <dbReference type="NCBI Taxonomy" id="44139"/>
    <lineage>
        <taxon>Bacteria</taxon>
        <taxon>Pseudomonadati</taxon>
        <taxon>Pseudomonadota</taxon>
        <taxon>Betaproteobacteria</taxon>
        <taxon>Rhodocyclales</taxon>
        <taxon>Zoogloeaceae</taxon>
        <taxon>Thauera</taxon>
    </lineage>
</organism>
<dbReference type="InterPro" id="IPR000160">
    <property type="entry name" value="GGDEF_dom"/>
</dbReference>
<dbReference type="SMART" id="SM00091">
    <property type="entry name" value="PAS"/>
    <property type="match status" value="2"/>
</dbReference>
<dbReference type="SUPFAM" id="SSF53850">
    <property type="entry name" value="Periplasmic binding protein-like II"/>
    <property type="match status" value="1"/>
</dbReference>
<dbReference type="InterPro" id="IPR013655">
    <property type="entry name" value="PAS_fold_3"/>
</dbReference>
<evidence type="ECO:0000313" key="8">
    <source>
        <dbReference type="Proteomes" id="UP000241885"/>
    </source>
</evidence>
<dbReference type="OrthoDB" id="9813903at2"/>
<dbReference type="SUPFAM" id="SSF141868">
    <property type="entry name" value="EAL domain-like"/>
    <property type="match status" value="1"/>
</dbReference>
<name>A0A2R4BLR5_THAAR</name>
<dbReference type="Pfam" id="PF08447">
    <property type="entry name" value="PAS_3"/>
    <property type="match status" value="1"/>
</dbReference>
<keyword evidence="2" id="KW-0732">Signal</keyword>
<feature type="domain" description="PAS" evidence="3">
    <location>
        <begin position="475"/>
        <end position="524"/>
    </location>
</feature>
<dbReference type="InterPro" id="IPR035919">
    <property type="entry name" value="EAL_sf"/>
</dbReference>
<dbReference type="SUPFAM" id="SSF55073">
    <property type="entry name" value="Nucleotide cyclase"/>
    <property type="match status" value="1"/>
</dbReference>
<dbReference type="InterPro" id="IPR052155">
    <property type="entry name" value="Biofilm_reg_signaling"/>
</dbReference>
<dbReference type="NCBIfam" id="TIGR00254">
    <property type="entry name" value="GGDEF"/>
    <property type="match status" value="1"/>
</dbReference>
<dbReference type="CDD" id="cd01948">
    <property type="entry name" value="EAL"/>
    <property type="match status" value="1"/>
</dbReference>
<feature type="domain" description="PAC" evidence="4">
    <location>
        <begin position="551"/>
        <end position="603"/>
    </location>
</feature>
<dbReference type="PROSITE" id="PS50113">
    <property type="entry name" value="PAC"/>
    <property type="match status" value="2"/>
</dbReference>
<dbReference type="PROSITE" id="PS50887">
    <property type="entry name" value="GGDEF"/>
    <property type="match status" value="1"/>
</dbReference>
<dbReference type="InterPro" id="IPR001610">
    <property type="entry name" value="PAC"/>
</dbReference>
<evidence type="ECO:0000259" key="3">
    <source>
        <dbReference type="PROSITE" id="PS50112"/>
    </source>
</evidence>
<dbReference type="Gene3D" id="3.30.450.20">
    <property type="entry name" value="PAS domain"/>
    <property type="match status" value="2"/>
</dbReference>
<evidence type="ECO:0000256" key="1">
    <source>
        <dbReference type="SAM" id="Phobius"/>
    </source>
</evidence>
<dbReference type="GO" id="GO:0003824">
    <property type="term" value="F:catalytic activity"/>
    <property type="evidence" value="ECO:0007669"/>
    <property type="project" value="UniProtKB-ARBA"/>
</dbReference>
<keyword evidence="1" id="KW-0472">Membrane</keyword>
<dbReference type="RefSeq" id="WP_107220547.1">
    <property type="nucleotide sequence ID" value="NZ_CP028339.1"/>
</dbReference>
<dbReference type="Pfam" id="PF00990">
    <property type="entry name" value="GGDEF"/>
    <property type="match status" value="1"/>
</dbReference>
<keyword evidence="8" id="KW-1185">Reference proteome</keyword>
<keyword evidence="1" id="KW-0812">Transmembrane</keyword>
<dbReference type="InterPro" id="IPR001633">
    <property type="entry name" value="EAL_dom"/>
</dbReference>